<dbReference type="AlphaFoldDB" id="A0A2W4ZCB9"/>
<protein>
    <submittedName>
        <fullName evidence="3">DUF805 domain-containing protein</fullName>
    </submittedName>
</protein>
<feature type="compositionally biased region" description="Basic and acidic residues" evidence="1">
    <location>
        <begin position="114"/>
        <end position="130"/>
    </location>
</feature>
<organism evidence="3 4">
    <name type="scientific">Sphingomonas hengshuiensis</name>
    <dbReference type="NCBI Taxonomy" id="1609977"/>
    <lineage>
        <taxon>Bacteria</taxon>
        <taxon>Pseudomonadati</taxon>
        <taxon>Pseudomonadota</taxon>
        <taxon>Alphaproteobacteria</taxon>
        <taxon>Sphingomonadales</taxon>
        <taxon>Sphingomonadaceae</taxon>
        <taxon>Sphingomonas</taxon>
    </lineage>
</organism>
<dbReference type="EMBL" id="QFNF01000005">
    <property type="protein sequence ID" value="PZO80013.1"/>
    <property type="molecule type" value="Genomic_DNA"/>
</dbReference>
<name>A0A2W4ZCB9_9SPHN</name>
<evidence type="ECO:0000313" key="3">
    <source>
        <dbReference type="EMBL" id="PZO80013.1"/>
    </source>
</evidence>
<evidence type="ECO:0000256" key="2">
    <source>
        <dbReference type="SAM" id="Phobius"/>
    </source>
</evidence>
<feature type="transmembrane region" description="Helical" evidence="2">
    <location>
        <begin position="83"/>
        <end position="102"/>
    </location>
</feature>
<keyword evidence="2" id="KW-0812">Transmembrane</keyword>
<keyword evidence="2" id="KW-0472">Membrane</keyword>
<dbReference type="Pfam" id="PF05656">
    <property type="entry name" value="DUF805"/>
    <property type="match status" value="1"/>
</dbReference>
<reference evidence="3 4" key="1">
    <citation type="submission" date="2017-08" db="EMBL/GenBank/DDBJ databases">
        <title>Infants hospitalized years apart are colonized by the same room-sourced microbial strains.</title>
        <authorList>
            <person name="Brooks B."/>
            <person name="Olm M.R."/>
            <person name="Firek B.A."/>
            <person name="Baker R."/>
            <person name="Thomas B.C."/>
            <person name="Morowitz M.J."/>
            <person name="Banfield J.F."/>
        </authorList>
    </citation>
    <scope>NUCLEOTIDE SEQUENCE [LARGE SCALE GENOMIC DNA]</scope>
    <source>
        <strain evidence="3">S2_018_000_R3_110</strain>
    </source>
</reference>
<dbReference type="PANTHER" id="PTHR34980">
    <property type="entry name" value="INNER MEMBRANE PROTEIN-RELATED-RELATED"/>
    <property type="match status" value="1"/>
</dbReference>
<keyword evidence="2" id="KW-1133">Transmembrane helix</keyword>
<feature type="transmembrane region" description="Helical" evidence="2">
    <location>
        <begin position="21"/>
        <end position="40"/>
    </location>
</feature>
<sequence>MDWMILPLKRYFEVRGRSRRMEYWMFALFSFLVGIATTLVDSLFGFGWEGTGPINGLTSLALLIPGFTVAFRRLHDTDRSAWWMLLVFLPIIGWIWLFVLYVTEGTRGPNRFGPDPKDPHGSADIDRVFS</sequence>
<comment type="caution">
    <text evidence="3">The sequence shown here is derived from an EMBL/GenBank/DDBJ whole genome shotgun (WGS) entry which is preliminary data.</text>
</comment>
<dbReference type="InterPro" id="IPR008523">
    <property type="entry name" value="DUF805"/>
</dbReference>
<evidence type="ECO:0000256" key="1">
    <source>
        <dbReference type="SAM" id="MobiDB-lite"/>
    </source>
</evidence>
<evidence type="ECO:0000313" key="4">
    <source>
        <dbReference type="Proteomes" id="UP000248614"/>
    </source>
</evidence>
<dbReference type="PANTHER" id="PTHR34980:SF2">
    <property type="entry name" value="INNER MEMBRANE PROTEIN YHAH-RELATED"/>
    <property type="match status" value="1"/>
</dbReference>
<feature type="region of interest" description="Disordered" evidence="1">
    <location>
        <begin position="111"/>
        <end position="130"/>
    </location>
</feature>
<proteinExistence type="predicted"/>
<dbReference type="Proteomes" id="UP000248614">
    <property type="component" value="Unassembled WGS sequence"/>
</dbReference>
<dbReference type="GO" id="GO:0005886">
    <property type="term" value="C:plasma membrane"/>
    <property type="evidence" value="ECO:0007669"/>
    <property type="project" value="TreeGrafter"/>
</dbReference>
<accession>A0A2W4ZCB9</accession>
<gene>
    <name evidence="3" type="ORF">DI632_03660</name>
</gene>